<organism evidence="1 2">
    <name type="scientific">Actinomadura rugatobispora</name>
    <dbReference type="NCBI Taxonomy" id="1994"/>
    <lineage>
        <taxon>Bacteria</taxon>
        <taxon>Bacillati</taxon>
        <taxon>Actinomycetota</taxon>
        <taxon>Actinomycetes</taxon>
        <taxon>Streptosporangiales</taxon>
        <taxon>Thermomonosporaceae</taxon>
        <taxon>Actinomadura</taxon>
    </lineage>
</organism>
<protein>
    <submittedName>
        <fullName evidence="1">Uncharacterized protein</fullName>
    </submittedName>
</protein>
<keyword evidence="2" id="KW-1185">Reference proteome</keyword>
<proteinExistence type="predicted"/>
<dbReference type="EMBL" id="JBHSON010000007">
    <property type="protein sequence ID" value="MFC5745278.1"/>
    <property type="molecule type" value="Genomic_DNA"/>
</dbReference>
<evidence type="ECO:0000313" key="2">
    <source>
        <dbReference type="Proteomes" id="UP001596074"/>
    </source>
</evidence>
<reference evidence="2" key="1">
    <citation type="journal article" date="2019" name="Int. J. Syst. Evol. Microbiol.">
        <title>The Global Catalogue of Microorganisms (GCM) 10K type strain sequencing project: providing services to taxonomists for standard genome sequencing and annotation.</title>
        <authorList>
            <consortium name="The Broad Institute Genomics Platform"/>
            <consortium name="The Broad Institute Genome Sequencing Center for Infectious Disease"/>
            <person name="Wu L."/>
            <person name="Ma J."/>
        </authorList>
    </citation>
    <scope>NUCLEOTIDE SEQUENCE [LARGE SCALE GENOMIC DNA]</scope>
    <source>
        <strain evidence="2">KCTC 42087</strain>
    </source>
</reference>
<gene>
    <name evidence="1" type="ORF">ACFPZN_06635</name>
</gene>
<accession>A0ABW0ZRU9</accession>
<sequence>MGAHWDDVLRLAGSLKFGHATPRCWSASCRRRGGRTRWRRR</sequence>
<name>A0ABW0ZRU9_9ACTN</name>
<dbReference type="Proteomes" id="UP001596074">
    <property type="component" value="Unassembled WGS sequence"/>
</dbReference>
<evidence type="ECO:0000313" key="1">
    <source>
        <dbReference type="EMBL" id="MFC5745278.1"/>
    </source>
</evidence>
<dbReference type="RefSeq" id="WP_378281024.1">
    <property type="nucleotide sequence ID" value="NZ_JBHSON010000007.1"/>
</dbReference>
<comment type="caution">
    <text evidence="1">The sequence shown here is derived from an EMBL/GenBank/DDBJ whole genome shotgun (WGS) entry which is preliminary data.</text>
</comment>